<dbReference type="InterPro" id="IPR036105">
    <property type="entry name" value="DiNase_FeMo-co_biosyn_sf"/>
</dbReference>
<sequence length="123" mass="13635">MKIAVTSQNFRTITQHAGKTRRFLIYEQDPETGQAHELARLNLPKQMSMHEFRGDDHPIFKMNYLITGGSGQGFVRRMRGAGVVVIVTSEQDPLTAVTAVIEGKPLPPTEAHAHGQPHPPIMP</sequence>
<keyword evidence="2" id="KW-1185">Reference proteome</keyword>
<reference evidence="1 2" key="1">
    <citation type="submission" date="2016-06" db="EMBL/GenBank/DDBJ databases">
        <title>Genome sequence of endosymbiont of Candidatus Endolucinida thiodiazotropha.</title>
        <authorList>
            <person name="Poehlein A."/>
            <person name="Koenig S."/>
            <person name="Heiden S.E."/>
            <person name="Thuermer A."/>
            <person name="Voget S."/>
            <person name="Daniel R."/>
            <person name="Markert S."/>
            <person name="Gros O."/>
            <person name="Schweder T."/>
        </authorList>
    </citation>
    <scope>NUCLEOTIDE SEQUENCE [LARGE SCALE GENOMIC DNA]</scope>
    <source>
        <strain evidence="1 2">COS</strain>
    </source>
</reference>
<dbReference type="RefSeq" id="WP_069120605.1">
    <property type="nucleotide sequence ID" value="NZ_MARB01000001.1"/>
</dbReference>
<organism evidence="1 2">
    <name type="scientific">Candidatus Thiodiazotropha endolucinida</name>
    <dbReference type="NCBI Taxonomy" id="1655433"/>
    <lineage>
        <taxon>Bacteria</taxon>
        <taxon>Pseudomonadati</taxon>
        <taxon>Pseudomonadota</taxon>
        <taxon>Gammaproteobacteria</taxon>
        <taxon>Chromatiales</taxon>
        <taxon>Sedimenticolaceae</taxon>
        <taxon>Candidatus Thiodiazotropha</taxon>
    </lineage>
</organism>
<dbReference type="Gene3D" id="3.30.420.130">
    <property type="entry name" value="Dinitrogenase iron-molybdenum cofactor biosynthesis domain"/>
    <property type="match status" value="1"/>
</dbReference>
<gene>
    <name evidence="1" type="ORF">CODIS_01970</name>
</gene>
<accession>A0A7Z1AH47</accession>
<dbReference type="AlphaFoldDB" id="A0A7Z1AH47"/>
<comment type="caution">
    <text evidence="1">The sequence shown here is derived from an EMBL/GenBank/DDBJ whole genome shotgun (WGS) entry which is preliminary data.</text>
</comment>
<dbReference type="Proteomes" id="UP000094769">
    <property type="component" value="Unassembled WGS sequence"/>
</dbReference>
<dbReference type="SUPFAM" id="SSF53146">
    <property type="entry name" value="Nitrogenase accessory factor-like"/>
    <property type="match status" value="1"/>
</dbReference>
<name>A0A7Z1AH47_9GAMM</name>
<dbReference type="EMBL" id="MARB01000001">
    <property type="protein sequence ID" value="ODJ89637.1"/>
    <property type="molecule type" value="Genomic_DNA"/>
</dbReference>
<protein>
    <submittedName>
        <fullName evidence="1">Dinitrogenase iron-molybdenum cofactor</fullName>
    </submittedName>
</protein>
<evidence type="ECO:0000313" key="2">
    <source>
        <dbReference type="Proteomes" id="UP000094769"/>
    </source>
</evidence>
<dbReference type="OrthoDB" id="9797941at2"/>
<evidence type="ECO:0000313" key="1">
    <source>
        <dbReference type="EMBL" id="ODJ89637.1"/>
    </source>
</evidence>
<proteinExistence type="predicted"/>